<dbReference type="STRING" id="1423725.FC19_GL002149"/>
<dbReference type="GO" id="GO:0015031">
    <property type="term" value="P:protein transport"/>
    <property type="evidence" value="ECO:0007669"/>
    <property type="project" value="InterPro"/>
</dbReference>
<dbReference type="AlphaFoldDB" id="A0A0R2CTH0"/>
<proteinExistence type="predicted"/>
<keyword evidence="2" id="KW-1185">Reference proteome</keyword>
<name>A0A0R2CTH0_9LACO</name>
<evidence type="ECO:0000313" key="2">
    <source>
        <dbReference type="Proteomes" id="UP000051015"/>
    </source>
</evidence>
<accession>A0A0R2CTH0</accession>
<comment type="caution">
    <text evidence="1">The sequence shown here is derived from an EMBL/GenBank/DDBJ whole genome shotgun (WGS) entry which is preliminary data.</text>
</comment>
<dbReference type="Pfam" id="PF16993">
    <property type="entry name" value="Asp1"/>
    <property type="match status" value="1"/>
</dbReference>
<dbReference type="OrthoDB" id="9767875at2"/>
<dbReference type="RefSeq" id="WP_057876774.1">
    <property type="nucleotide sequence ID" value="NZ_AYZD01000033.1"/>
</dbReference>
<organism evidence="1 2">
    <name type="scientific">Liquorilactobacillus aquaticus DSM 21051</name>
    <dbReference type="NCBI Taxonomy" id="1423725"/>
    <lineage>
        <taxon>Bacteria</taxon>
        <taxon>Bacillati</taxon>
        <taxon>Bacillota</taxon>
        <taxon>Bacilli</taxon>
        <taxon>Lactobacillales</taxon>
        <taxon>Lactobacillaceae</taxon>
        <taxon>Liquorilactobacillus</taxon>
    </lineage>
</organism>
<dbReference type="EMBL" id="AYZD01000033">
    <property type="protein sequence ID" value="KRM95057.1"/>
    <property type="molecule type" value="Genomic_DNA"/>
</dbReference>
<dbReference type="Proteomes" id="UP000051015">
    <property type="component" value="Unassembled WGS sequence"/>
</dbReference>
<sequence>MFYFLPSWHSNNEHEWDNAALPWYRNDQKIEFDDTINQLRMFNRTHENSEILVLEYSPNLRSFLHRQDIYETDYYSVFDDIQNISSKHMRPFDFMSLDWPLGTDFSYTPFLVLARNRGKVIARIEFDNIGALLRIDFLENNKVTQRFVFDDRGFLSSVIHFNKQEHEISQVFLDLAGCWRIRVNYLTATQQVEVNPKCQEQFKRISYENIEDLIVEKFHDFLAQKMCQDDALVIAAEKKRDELILRIDHNIKMMLSFFSNRYPLDETESLCCILTNADFCVTDTDYTNMKIKKIISKDQTTKKVEQITPFDSRLRLGKSQRIKELKIFWLIEGLNEAVIQTVLQQLLSLMETDERIELTIAAYSEYKLNTETVAQVVNETIEKNDLAAHFTFNKSDQTKTVSELSESAEHKRSICWHTIHTEDDIIKMLTDVRLIVDLCPQPDLFLQIAGISAGVPQINTVRTSYVEDHKNGLIVDQLNDLSEAVKYYLVGLAHWNEALMYAANKISEYSGSKLISKWRQIIEGEDEDGAKKN</sequence>
<protein>
    <submittedName>
        <fullName evidence="1">Accessory secretory protein asp1</fullName>
    </submittedName>
</protein>
<evidence type="ECO:0000313" key="1">
    <source>
        <dbReference type="EMBL" id="KRM95057.1"/>
    </source>
</evidence>
<gene>
    <name evidence="1" type="ORF">FC19_GL002149</name>
</gene>
<dbReference type="InterPro" id="IPR022372">
    <property type="entry name" value="Accessory_SS_Asp1"/>
</dbReference>
<reference evidence="1 2" key="1">
    <citation type="journal article" date="2015" name="Genome Announc.">
        <title>Expanding the biotechnology potential of lactobacilli through comparative genomics of 213 strains and associated genera.</title>
        <authorList>
            <person name="Sun Z."/>
            <person name="Harris H.M."/>
            <person name="McCann A."/>
            <person name="Guo C."/>
            <person name="Argimon S."/>
            <person name="Zhang W."/>
            <person name="Yang X."/>
            <person name="Jeffery I.B."/>
            <person name="Cooney J.C."/>
            <person name="Kagawa T.F."/>
            <person name="Liu W."/>
            <person name="Song Y."/>
            <person name="Salvetti E."/>
            <person name="Wrobel A."/>
            <person name="Rasinkangas P."/>
            <person name="Parkhill J."/>
            <person name="Rea M.C."/>
            <person name="O'Sullivan O."/>
            <person name="Ritari J."/>
            <person name="Douillard F.P."/>
            <person name="Paul Ross R."/>
            <person name="Yang R."/>
            <person name="Briner A.E."/>
            <person name="Felis G.E."/>
            <person name="de Vos W.M."/>
            <person name="Barrangou R."/>
            <person name="Klaenhammer T.R."/>
            <person name="Caufield P.W."/>
            <person name="Cui Y."/>
            <person name="Zhang H."/>
            <person name="O'Toole P.W."/>
        </authorList>
    </citation>
    <scope>NUCLEOTIDE SEQUENCE [LARGE SCALE GENOMIC DNA]</scope>
    <source>
        <strain evidence="1 2">DSM 21051</strain>
    </source>
</reference>
<dbReference type="PATRIC" id="fig|1423725.3.peg.2211"/>
<dbReference type="NCBIfam" id="TIGR03713">
    <property type="entry name" value="acc_sec_asp1"/>
    <property type="match status" value="1"/>
</dbReference>